<evidence type="ECO:0000313" key="3">
    <source>
        <dbReference type="Proteomes" id="UP000672009"/>
    </source>
</evidence>
<dbReference type="Pfam" id="PF09820">
    <property type="entry name" value="AAA-ATPase_like"/>
    <property type="match status" value="1"/>
</dbReference>
<dbReference type="AlphaFoldDB" id="A0A975F6T1"/>
<evidence type="ECO:0000259" key="1">
    <source>
        <dbReference type="Pfam" id="PF09820"/>
    </source>
</evidence>
<dbReference type="InterPro" id="IPR018631">
    <property type="entry name" value="AAA-ATPase-like_dom"/>
</dbReference>
<dbReference type="KEGG" id="tun:J9260_11035"/>
<dbReference type="RefSeq" id="WP_210217824.1">
    <property type="nucleotide sequence ID" value="NZ_CP072793.1"/>
</dbReference>
<name>A0A975F6T1_9GAMM</name>
<accession>A0A975F6T1</accession>
<keyword evidence="3" id="KW-1185">Reference proteome</keyword>
<sequence length="598" mass="68538">MLKFPYAISDFYTLRREGYLYLDRSNAVPVLEEAGRQLVFLRPRRFGKSLLLSLLANYYDINTLDKFEMLFGDLAVGRNPTAERNQYLILRLDFSKVSAKGNVEDIQRSLFIHINQSIQDFMQRYQPLLKHPVVIMADALGSFQSVMDAVKNSGHSIYLLVDEYDNFANEVLVHDVGNRQRYSDLLESEGVVKTLFKIIKAGASEGKIARVFITGVSPLVLSDMTSGYNVATNIYLDEDFNNLCGISEPELTGLVDEVVQACGLPTSETSVVLETMRQFYNGYRFCPDISLPTLYNPTLCFYFLRAYQKRCRPPEQMLDGNLAMDASRISYIANLPGGASVIGNILDEQNPVLLPYLESQFGVEQLHRLQHDARYMVSLLYFFGVLTIGGLGGELEELRLEVPNRVIYALYVDTLREKALPDLAQRREVEGLAKQFYQTAELQPLADYLENSYFKVFNNRDYRWGNELTIKAAFMSLLFDDTYYIMDSEAALQRRYADLLMIIRPDMRRLAALQDIVLEFKYLSLADVGMTAETLREQSRETLQQLPVVQSVLQSALVQLRDYQRVLMEKYREPQRLRCLAVVAIGFERVVWESLAQY</sequence>
<evidence type="ECO:0000313" key="2">
    <source>
        <dbReference type="EMBL" id="QTR52272.1"/>
    </source>
</evidence>
<organism evidence="2 3">
    <name type="scientific">Thiothrix unzii</name>
    <dbReference type="NCBI Taxonomy" id="111769"/>
    <lineage>
        <taxon>Bacteria</taxon>
        <taxon>Pseudomonadati</taxon>
        <taxon>Pseudomonadota</taxon>
        <taxon>Gammaproteobacteria</taxon>
        <taxon>Thiotrichales</taxon>
        <taxon>Thiotrichaceae</taxon>
        <taxon>Thiothrix</taxon>
    </lineage>
</organism>
<dbReference type="PANTHER" id="PTHR34825">
    <property type="entry name" value="CONSERVED PROTEIN, WITH A WEAK D-GALACTARATE DEHYDRATASE/ALTRONATE HYDROLASE DOMAIN"/>
    <property type="match status" value="1"/>
</dbReference>
<dbReference type="Proteomes" id="UP000672009">
    <property type="component" value="Chromosome"/>
</dbReference>
<feature type="domain" description="AAA-ATPase-like" evidence="1">
    <location>
        <begin position="5"/>
        <end position="224"/>
    </location>
</feature>
<dbReference type="EMBL" id="CP072793">
    <property type="protein sequence ID" value="QTR52272.1"/>
    <property type="molecule type" value="Genomic_DNA"/>
</dbReference>
<proteinExistence type="predicted"/>
<dbReference type="PANTHER" id="PTHR34825:SF2">
    <property type="entry name" value="AAA-ATPASE-LIKE DOMAIN-CONTAINING PROTEIN"/>
    <property type="match status" value="1"/>
</dbReference>
<protein>
    <submittedName>
        <fullName evidence="2">AAA family ATPase</fullName>
    </submittedName>
</protein>
<gene>
    <name evidence="2" type="ORF">J9260_11035</name>
</gene>
<reference evidence="2" key="1">
    <citation type="submission" date="2021-04" db="EMBL/GenBank/DDBJ databases">
        <title>Genomics, taxonomy and metabolism of representatives of sulfur bacteria of the genus Thiothrix: Thiothrix fructosivorans QT, Thiothrix unzii A1T and three new species, Thiothrix subterranea sp. nov., Thiothrix litoralis sp. nov. and 'Candidatus Thiothrix anitrata' sp. nov.</title>
        <authorList>
            <person name="Ravin N.V."/>
            <person name="Smolyakov D."/>
            <person name="Rudenko T.S."/>
            <person name="Mardanov A.V."/>
            <person name="Beletsky A.V."/>
            <person name="Markov N.D."/>
            <person name="Fomenkov A.I."/>
            <person name="Roberts R.J."/>
            <person name="Karnachuk O.V."/>
            <person name="Novikov A."/>
            <person name="Grabovich M.Y."/>
        </authorList>
    </citation>
    <scope>NUCLEOTIDE SEQUENCE</scope>
    <source>
        <strain evidence="2">A1</strain>
    </source>
</reference>